<dbReference type="GO" id="GO:1990060">
    <property type="term" value="C:maltose transport complex"/>
    <property type="evidence" value="ECO:0007669"/>
    <property type="project" value="TreeGrafter"/>
</dbReference>
<feature type="domain" description="ABC transmembrane type-1" evidence="9">
    <location>
        <begin position="351"/>
        <end position="584"/>
    </location>
</feature>
<evidence type="ECO:0000256" key="6">
    <source>
        <dbReference type="ARBA" id="ARBA00022989"/>
    </source>
</evidence>
<evidence type="ECO:0000256" key="1">
    <source>
        <dbReference type="ARBA" id="ARBA00004651"/>
    </source>
</evidence>
<dbReference type="Pfam" id="PF16296">
    <property type="entry name" value="TM_PBP2_N"/>
    <property type="match status" value="1"/>
</dbReference>
<dbReference type="PANTHER" id="PTHR47314">
    <property type="entry name" value="MALTOSE/MALTODEXTRIN TRANSPORT SYSTEM PERMEASE PROTEIN MALF"/>
    <property type="match status" value="1"/>
</dbReference>
<evidence type="ECO:0000313" key="10">
    <source>
        <dbReference type="EMBL" id="CAB4960026.1"/>
    </source>
</evidence>
<dbReference type="PROSITE" id="PS50928">
    <property type="entry name" value="ABC_TM1"/>
    <property type="match status" value="1"/>
</dbReference>
<evidence type="ECO:0000256" key="3">
    <source>
        <dbReference type="ARBA" id="ARBA00022475"/>
    </source>
</evidence>
<dbReference type="EMBL" id="CAFBNO010000060">
    <property type="protein sequence ID" value="CAB4960026.1"/>
    <property type="molecule type" value="Genomic_DNA"/>
</dbReference>
<feature type="transmembrane region" description="Helical" evidence="8">
    <location>
        <begin position="350"/>
        <end position="374"/>
    </location>
</feature>
<comment type="subcellular location">
    <subcellularLocation>
        <location evidence="1">Cell membrane</location>
        <topology evidence="1">Multi-pass membrane protein</topology>
    </subcellularLocation>
</comment>
<dbReference type="PANTHER" id="PTHR47314:SF1">
    <property type="entry name" value="MALTOSE_MALTODEXTRIN TRANSPORT SYSTEM PERMEASE PROTEIN MALF"/>
    <property type="match status" value="1"/>
</dbReference>
<dbReference type="InterPro" id="IPR035906">
    <property type="entry name" value="MetI-like_sf"/>
</dbReference>
<evidence type="ECO:0000256" key="5">
    <source>
        <dbReference type="ARBA" id="ARBA00022692"/>
    </source>
</evidence>
<gene>
    <name evidence="10" type="ORF">UFOPK3837_01003</name>
</gene>
<feature type="transmembrane region" description="Helical" evidence="8">
    <location>
        <begin position="495"/>
        <end position="515"/>
    </location>
</feature>
<evidence type="ECO:0000256" key="7">
    <source>
        <dbReference type="ARBA" id="ARBA00023136"/>
    </source>
</evidence>
<reference evidence="10" key="1">
    <citation type="submission" date="2020-05" db="EMBL/GenBank/DDBJ databases">
        <authorList>
            <person name="Chiriac C."/>
            <person name="Salcher M."/>
            <person name="Ghai R."/>
            <person name="Kavagutti S V."/>
        </authorList>
    </citation>
    <scope>NUCLEOTIDE SEQUENCE</scope>
</reference>
<dbReference type="GO" id="GO:0042956">
    <property type="term" value="P:maltodextrin transmembrane transport"/>
    <property type="evidence" value="ECO:0007669"/>
    <property type="project" value="TreeGrafter"/>
</dbReference>
<evidence type="ECO:0000259" key="9">
    <source>
        <dbReference type="PROSITE" id="PS50928"/>
    </source>
</evidence>
<keyword evidence="6 8" id="KW-1133">Transmembrane helix</keyword>
<feature type="transmembrane region" description="Helical" evidence="8">
    <location>
        <begin position="87"/>
        <end position="108"/>
    </location>
</feature>
<proteinExistence type="predicted"/>
<keyword evidence="7 8" id="KW-0472">Membrane</keyword>
<dbReference type="SUPFAM" id="SSF160964">
    <property type="entry name" value="MalF N-terminal region-like"/>
    <property type="match status" value="1"/>
</dbReference>
<evidence type="ECO:0000256" key="8">
    <source>
        <dbReference type="SAM" id="Phobius"/>
    </source>
</evidence>
<dbReference type="GO" id="GO:0015423">
    <property type="term" value="F:ABC-type maltose transporter activity"/>
    <property type="evidence" value="ECO:0007669"/>
    <property type="project" value="TreeGrafter"/>
</dbReference>
<sequence length="595" mass="65113">MRNDGEKSTTLVKRKKRSSNSLYDSTTTSTKGWVTKIILLGIVDAVAVFASFMLFMQEQWLPLIIEIAVVALVNWIYIKRGSLPAKYLAPGLAFLVAFQISVLVFSFFTAFTNYSTAHNGDIKWSTGAILQTNFATTDDAASYKVSWLKDSKGRPAELLSLQELKTDVNGEPILDPDTGEALFSYTDIKLGVQGEFVQAVDRAIVTWEKPGPDCLTVGSDCGYAVAIPGYDALDVNALSKAKTNALYELKFWEDKSRTGFINLAGGLDTAVASTQIYRFANPGGDYSKPSLTKIADPTLVFKPSKDGYYRQDGKIDGERASETGWQVFVGGQNFGVIFGDQKLREPLLKIISWTIIFAVLSVLTTFIVGLAIALLFDDARLRGKKIYRSIMILPYAFPGFLSAYVWKGLFNQKYGFINTVILGQPNGAINMDASLNNVPWLVDGTVAKIAVLLVNLWLGFPYMFLITTGALQAIPAELTESATIDGATPSQILRLIKMPLLLVSLAPLLISSFAFNFNNFSIIYLLTGGGPTNTATGYDAGETDILITFVYKIAFSTGTGRNYGLASAFSILIFLVVGSMSLISFRRTKFLEDIN</sequence>
<evidence type="ECO:0000256" key="4">
    <source>
        <dbReference type="ARBA" id="ARBA00022597"/>
    </source>
</evidence>
<dbReference type="InterPro" id="IPR035277">
    <property type="entry name" value="MalF_N"/>
</dbReference>
<feature type="transmembrane region" description="Helical" evidence="8">
    <location>
        <begin position="33"/>
        <end position="54"/>
    </location>
</feature>
<keyword evidence="5 8" id="KW-0812">Transmembrane</keyword>
<organism evidence="10">
    <name type="scientific">freshwater metagenome</name>
    <dbReference type="NCBI Taxonomy" id="449393"/>
    <lineage>
        <taxon>unclassified sequences</taxon>
        <taxon>metagenomes</taxon>
        <taxon>ecological metagenomes</taxon>
    </lineage>
</organism>
<feature type="transmembrane region" description="Helical" evidence="8">
    <location>
        <begin position="386"/>
        <end position="406"/>
    </location>
</feature>
<dbReference type="Gene3D" id="1.20.58.370">
    <property type="entry name" value="MalF N-terminal region-like"/>
    <property type="match status" value="1"/>
</dbReference>
<dbReference type="AlphaFoldDB" id="A0A6J7KVU1"/>
<accession>A0A6J7KVU1</accession>
<dbReference type="InterPro" id="IPR032550">
    <property type="entry name" value="TM_PBP2_N"/>
</dbReference>
<keyword evidence="4" id="KW-0762">Sugar transport</keyword>
<keyword evidence="2" id="KW-0813">Transport</keyword>
<feature type="transmembrane region" description="Helical" evidence="8">
    <location>
        <begin position="449"/>
        <end position="474"/>
    </location>
</feature>
<dbReference type="Gene3D" id="1.10.3720.10">
    <property type="entry name" value="MetI-like"/>
    <property type="match status" value="1"/>
</dbReference>
<dbReference type="Pfam" id="PF00528">
    <property type="entry name" value="BPD_transp_1"/>
    <property type="match status" value="1"/>
</dbReference>
<dbReference type="CDD" id="cd06261">
    <property type="entry name" value="TM_PBP2"/>
    <property type="match status" value="1"/>
</dbReference>
<dbReference type="SUPFAM" id="SSF161098">
    <property type="entry name" value="MetI-like"/>
    <property type="match status" value="1"/>
</dbReference>
<dbReference type="InterPro" id="IPR000515">
    <property type="entry name" value="MetI-like"/>
</dbReference>
<keyword evidence="3" id="KW-1003">Cell membrane</keyword>
<name>A0A6J7KVU1_9ZZZZ</name>
<evidence type="ECO:0000256" key="2">
    <source>
        <dbReference type="ARBA" id="ARBA00022448"/>
    </source>
</evidence>
<protein>
    <submittedName>
        <fullName evidence="10">Unannotated protein</fullName>
    </submittedName>
</protein>
<feature type="transmembrane region" description="Helical" evidence="8">
    <location>
        <begin position="60"/>
        <end position="78"/>
    </location>
</feature>
<feature type="transmembrane region" description="Helical" evidence="8">
    <location>
        <begin position="563"/>
        <end position="585"/>
    </location>
</feature>